<dbReference type="InterPro" id="IPR013870">
    <property type="entry name" value="Ribosomal_mL54"/>
</dbReference>
<evidence type="ECO:0000256" key="5">
    <source>
        <dbReference type="ARBA" id="ARBA00023274"/>
    </source>
</evidence>
<gene>
    <name evidence="8" type="ORF">ODALV1_LOCUS21244</name>
</gene>
<reference evidence="8 9" key="1">
    <citation type="submission" date="2024-08" db="EMBL/GenBank/DDBJ databases">
        <authorList>
            <person name="Cucini C."/>
            <person name="Frati F."/>
        </authorList>
    </citation>
    <scope>NUCLEOTIDE SEQUENCE [LARGE SCALE GENOMIC DNA]</scope>
</reference>
<comment type="subcellular location">
    <subcellularLocation>
        <location evidence="1">Mitochondrion</location>
    </subcellularLocation>
</comment>
<evidence type="ECO:0000256" key="6">
    <source>
        <dbReference type="ARBA" id="ARBA00033752"/>
    </source>
</evidence>
<proteinExistence type="inferred from homology"/>
<evidence type="ECO:0000256" key="3">
    <source>
        <dbReference type="ARBA" id="ARBA00022980"/>
    </source>
</evidence>
<keyword evidence="5" id="KW-0687">Ribonucleoprotein</keyword>
<dbReference type="PANTHER" id="PTHR28595">
    <property type="entry name" value="39S RIBOSOMAL PROTEIN L54, MITOCHONDRIAL"/>
    <property type="match status" value="1"/>
</dbReference>
<comment type="caution">
    <text evidence="8">The sequence shown here is derived from an EMBL/GenBank/DDBJ whole genome shotgun (WGS) entry which is preliminary data.</text>
</comment>
<dbReference type="Pfam" id="PF08561">
    <property type="entry name" value="Ribosomal_L37"/>
    <property type="match status" value="1"/>
</dbReference>
<keyword evidence="4" id="KW-0496">Mitochondrion</keyword>
<organism evidence="8 9">
    <name type="scientific">Orchesella dallaii</name>
    <dbReference type="NCBI Taxonomy" id="48710"/>
    <lineage>
        <taxon>Eukaryota</taxon>
        <taxon>Metazoa</taxon>
        <taxon>Ecdysozoa</taxon>
        <taxon>Arthropoda</taxon>
        <taxon>Hexapoda</taxon>
        <taxon>Collembola</taxon>
        <taxon>Entomobryomorpha</taxon>
        <taxon>Entomobryoidea</taxon>
        <taxon>Orchesellidae</taxon>
        <taxon>Orchesellinae</taxon>
        <taxon>Orchesella</taxon>
    </lineage>
</organism>
<evidence type="ECO:0000256" key="1">
    <source>
        <dbReference type="ARBA" id="ARBA00004173"/>
    </source>
</evidence>
<name>A0ABP1REG7_9HEXA</name>
<evidence type="ECO:0000313" key="8">
    <source>
        <dbReference type="EMBL" id="CAL8126055.1"/>
    </source>
</evidence>
<protein>
    <recommendedName>
        <fullName evidence="7">Large ribosomal subunit protein mL54</fullName>
    </recommendedName>
</protein>
<comment type="similarity">
    <text evidence="6">Belongs to the mitochondrion-specific ribosomal protein mL54 family.</text>
</comment>
<evidence type="ECO:0000256" key="4">
    <source>
        <dbReference type="ARBA" id="ARBA00023128"/>
    </source>
</evidence>
<evidence type="ECO:0000256" key="7">
    <source>
        <dbReference type="ARBA" id="ARBA00035179"/>
    </source>
</evidence>
<evidence type="ECO:0000256" key="2">
    <source>
        <dbReference type="ARBA" id="ARBA00022946"/>
    </source>
</evidence>
<keyword evidence="9" id="KW-1185">Reference proteome</keyword>
<dbReference type="Proteomes" id="UP001642540">
    <property type="component" value="Unassembled WGS sequence"/>
</dbReference>
<dbReference type="PANTHER" id="PTHR28595:SF1">
    <property type="entry name" value="LARGE RIBOSOMAL SUBUNIT PROTEIN ML54"/>
    <property type="match status" value="1"/>
</dbReference>
<keyword evidence="2" id="KW-0809">Transit peptide</keyword>
<dbReference type="EMBL" id="CAXLJM020000070">
    <property type="protein sequence ID" value="CAL8126055.1"/>
    <property type="molecule type" value="Genomic_DNA"/>
</dbReference>
<keyword evidence="3" id="KW-0689">Ribosomal protein</keyword>
<accession>A0ABP1REG7</accession>
<sequence length="143" mass="16123">MLISTSRTLFCNSVISKNYPGIFPVSQWNSVARRNYAKPAIGGIAGLGKKKLGKAGPMLEKKVLSVETDPVKLVNNCCGLNFKQEGEEVKLKDDSEYPDWLWTLNTGPMPTLDQLDPDTEEYWERVKQLSNKRSTSLLKLKKF</sequence>
<evidence type="ECO:0000313" key="9">
    <source>
        <dbReference type="Proteomes" id="UP001642540"/>
    </source>
</evidence>